<keyword evidence="3" id="KW-1185">Reference proteome</keyword>
<sequence length="94" mass="10770">MVALLSWMRSSVLTPHCACSPWPCNALWSFLEFGRFPNYCSRQSENPLCQGGEHPFVQQKTHSFSTHLMDVQPLPPLEQIQVWAFFGTKCREAV</sequence>
<reference evidence="2" key="1">
    <citation type="submission" date="2021-01" db="EMBL/GenBank/DDBJ databases">
        <title>Adiantum capillus-veneris genome.</title>
        <authorList>
            <person name="Fang Y."/>
            <person name="Liao Q."/>
        </authorList>
    </citation>
    <scope>NUCLEOTIDE SEQUENCE</scope>
    <source>
        <strain evidence="2">H3</strain>
        <tissue evidence="2">Leaf</tissue>
    </source>
</reference>
<gene>
    <name evidence="2" type="ORF">GOP47_0022831</name>
</gene>
<evidence type="ECO:0000313" key="2">
    <source>
        <dbReference type="EMBL" id="KAI5062292.1"/>
    </source>
</evidence>
<name>A0A9D4U785_ADICA</name>
<feature type="signal peptide" evidence="1">
    <location>
        <begin position="1"/>
        <end position="19"/>
    </location>
</feature>
<organism evidence="2 3">
    <name type="scientific">Adiantum capillus-veneris</name>
    <name type="common">Maidenhair fern</name>
    <dbReference type="NCBI Taxonomy" id="13818"/>
    <lineage>
        <taxon>Eukaryota</taxon>
        <taxon>Viridiplantae</taxon>
        <taxon>Streptophyta</taxon>
        <taxon>Embryophyta</taxon>
        <taxon>Tracheophyta</taxon>
        <taxon>Polypodiopsida</taxon>
        <taxon>Polypodiidae</taxon>
        <taxon>Polypodiales</taxon>
        <taxon>Pteridineae</taxon>
        <taxon>Pteridaceae</taxon>
        <taxon>Vittarioideae</taxon>
        <taxon>Adiantum</taxon>
    </lineage>
</organism>
<protein>
    <recommendedName>
        <fullName evidence="4">Secreted protein</fullName>
    </recommendedName>
</protein>
<evidence type="ECO:0008006" key="4">
    <source>
        <dbReference type="Google" id="ProtNLM"/>
    </source>
</evidence>
<comment type="caution">
    <text evidence="2">The sequence shown here is derived from an EMBL/GenBank/DDBJ whole genome shotgun (WGS) entry which is preliminary data.</text>
</comment>
<proteinExistence type="predicted"/>
<dbReference type="Proteomes" id="UP000886520">
    <property type="component" value="Chromosome 22"/>
</dbReference>
<dbReference type="AlphaFoldDB" id="A0A9D4U785"/>
<feature type="chain" id="PRO_5038757780" description="Secreted protein" evidence="1">
    <location>
        <begin position="20"/>
        <end position="94"/>
    </location>
</feature>
<evidence type="ECO:0000313" key="3">
    <source>
        <dbReference type="Proteomes" id="UP000886520"/>
    </source>
</evidence>
<evidence type="ECO:0000256" key="1">
    <source>
        <dbReference type="SAM" id="SignalP"/>
    </source>
</evidence>
<keyword evidence="1" id="KW-0732">Signal</keyword>
<accession>A0A9D4U785</accession>
<dbReference type="EMBL" id="JABFUD020000022">
    <property type="protein sequence ID" value="KAI5062292.1"/>
    <property type="molecule type" value="Genomic_DNA"/>
</dbReference>